<dbReference type="PANTHER" id="PTHR30269">
    <property type="entry name" value="TRANSMEMBRANE PROTEIN YFCA"/>
    <property type="match status" value="1"/>
</dbReference>
<dbReference type="InterPro" id="IPR052017">
    <property type="entry name" value="TSUP"/>
</dbReference>
<evidence type="ECO:0000256" key="1">
    <source>
        <dbReference type="ARBA" id="ARBA00004651"/>
    </source>
</evidence>
<feature type="transmembrane region" description="Helical" evidence="8">
    <location>
        <begin position="56"/>
        <end position="74"/>
    </location>
</feature>
<accession>A0A4R3M781</accession>
<evidence type="ECO:0000256" key="5">
    <source>
        <dbReference type="ARBA" id="ARBA00022692"/>
    </source>
</evidence>
<dbReference type="PANTHER" id="PTHR30269:SF37">
    <property type="entry name" value="MEMBRANE TRANSPORTER PROTEIN"/>
    <property type="match status" value="1"/>
</dbReference>
<feature type="transmembrane region" description="Helical" evidence="8">
    <location>
        <begin position="230"/>
        <end position="248"/>
    </location>
</feature>
<protein>
    <recommendedName>
        <fullName evidence="8">Probable membrane transporter protein</fullName>
    </recommendedName>
</protein>
<evidence type="ECO:0000256" key="8">
    <source>
        <dbReference type="RuleBase" id="RU363041"/>
    </source>
</evidence>
<dbReference type="Proteomes" id="UP000295525">
    <property type="component" value="Unassembled WGS sequence"/>
</dbReference>
<keyword evidence="3" id="KW-0813">Transport</keyword>
<feature type="transmembrane region" description="Helical" evidence="8">
    <location>
        <begin position="110"/>
        <end position="132"/>
    </location>
</feature>
<keyword evidence="6 8" id="KW-1133">Transmembrane helix</keyword>
<organism evidence="9 10">
    <name type="scientific">Paralcaligenes ureilyticus</name>
    <dbReference type="NCBI Taxonomy" id="627131"/>
    <lineage>
        <taxon>Bacteria</taxon>
        <taxon>Pseudomonadati</taxon>
        <taxon>Pseudomonadota</taxon>
        <taxon>Betaproteobacteria</taxon>
        <taxon>Burkholderiales</taxon>
        <taxon>Alcaligenaceae</taxon>
        <taxon>Paralcaligenes</taxon>
    </lineage>
</organism>
<feature type="transmembrane region" description="Helical" evidence="8">
    <location>
        <begin position="20"/>
        <end position="44"/>
    </location>
</feature>
<comment type="similarity">
    <text evidence="2 8">Belongs to the 4-toluene sulfonate uptake permease (TSUP) (TC 2.A.102) family.</text>
</comment>
<keyword evidence="4 8" id="KW-1003">Cell membrane</keyword>
<feature type="transmembrane region" description="Helical" evidence="8">
    <location>
        <begin position="86"/>
        <end position="104"/>
    </location>
</feature>
<feature type="transmembrane region" description="Helical" evidence="8">
    <location>
        <begin position="174"/>
        <end position="193"/>
    </location>
</feature>
<proteinExistence type="inferred from homology"/>
<feature type="transmembrane region" description="Helical" evidence="8">
    <location>
        <begin position="199"/>
        <end position="218"/>
    </location>
</feature>
<evidence type="ECO:0000256" key="3">
    <source>
        <dbReference type="ARBA" id="ARBA00022448"/>
    </source>
</evidence>
<evidence type="ECO:0000313" key="9">
    <source>
        <dbReference type="EMBL" id="TCT08886.1"/>
    </source>
</evidence>
<evidence type="ECO:0000256" key="6">
    <source>
        <dbReference type="ARBA" id="ARBA00022989"/>
    </source>
</evidence>
<dbReference type="Pfam" id="PF01925">
    <property type="entry name" value="TauE"/>
    <property type="match status" value="1"/>
</dbReference>
<sequence length="250" mass="26434">MRGLDARHSSQADDLTEFQIALLAFTVFVAAVTQGTTSMGFALISAPVVALIDPGLLPVWLLIMMVPLNLYVVLRERFAIDYYATQWISLGRIAGTFGGVWILVAIPLSWLSALIGVAIILASLASFLIPVFNPGKKALTVAGVITGVVETATGIGGPPLAIVCQHMPVATLRATAALCFLIGQIVSLAVLALSGHTSLHQFTAALAMMPALLAGMWVSHLIHHRVNARVLRKAVLIFALISGAIILLRA</sequence>
<dbReference type="RefSeq" id="WP_341802608.1">
    <property type="nucleotide sequence ID" value="NZ_SMAJ01000004.1"/>
</dbReference>
<evidence type="ECO:0000256" key="4">
    <source>
        <dbReference type="ARBA" id="ARBA00022475"/>
    </source>
</evidence>
<dbReference type="AlphaFoldDB" id="A0A4R3M781"/>
<keyword evidence="5 8" id="KW-0812">Transmembrane</keyword>
<reference evidence="9 10" key="1">
    <citation type="submission" date="2019-03" db="EMBL/GenBank/DDBJ databases">
        <title>Genomic Encyclopedia of Type Strains, Phase IV (KMG-IV): sequencing the most valuable type-strain genomes for metagenomic binning, comparative biology and taxonomic classification.</title>
        <authorList>
            <person name="Goeker M."/>
        </authorList>
    </citation>
    <scope>NUCLEOTIDE SEQUENCE [LARGE SCALE GENOMIC DNA]</scope>
    <source>
        <strain evidence="9 10">DSM 24591</strain>
    </source>
</reference>
<keyword evidence="10" id="KW-1185">Reference proteome</keyword>
<evidence type="ECO:0000256" key="7">
    <source>
        <dbReference type="ARBA" id="ARBA00023136"/>
    </source>
</evidence>
<evidence type="ECO:0000256" key="2">
    <source>
        <dbReference type="ARBA" id="ARBA00009142"/>
    </source>
</evidence>
<evidence type="ECO:0000313" key="10">
    <source>
        <dbReference type="Proteomes" id="UP000295525"/>
    </source>
</evidence>
<dbReference type="EMBL" id="SMAJ01000004">
    <property type="protein sequence ID" value="TCT08886.1"/>
    <property type="molecule type" value="Genomic_DNA"/>
</dbReference>
<dbReference type="GO" id="GO:0005886">
    <property type="term" value="C:plasma membrane"/>
    <property type="evidence" value="ECO:0007669"/>
    <property type="project" value="UniProtKB-SubCell"/>
</dbReference>
<comment type="caution">
    <text evidence="9">The sequence shown here is derived from an EMBL/GenBank/DDBJ whole genome shotgun (WGS) entry which is preliminary data.</text>
</comment>
<gene>
    <name evidence="9" type="ORF">EDC26_10444</name>
</gene>
<comment type="subcellular location">
    <subcellularLocation>
        <location evidence="1 8">Cell membrane</location>
        <topology evidence="1 8">Multi-pass membrane protein</topology>
    </subcellularLocation>
</comment>
<dbReference type="InterPro" id="IPR002781">
    <property type="entry name" value="TM_pro_TauE-like"/>
</dbReference>
<keyword evidence="7 8" id="KW-0472">Membrane</keyword>
<name>A0A4R3M781_9BURK</name>